<proteinExistence type="predicted"/>
<sequence>MLTLEALNSSKDLVAVLADKGVSLRPKAGSPIAEALAATHVWGSAIDCLSEIDKLPAQIYQGNETQIVDGEVQEHMHDVYMESASSALGTALAGHVAFATTVVIPAVHELHNKLKEVLDIDERTGVRSYTVEMVTGSPLFDVPAIVNKLEGFASIKPQENQALVLDYPELTDEQMLGLLKIGAEAYDTAIDQFVANEGIELIREVWNTVFAHQSTSFKTYDDFRADRVKGTARNFATYLFADRLLIGGEGVPTGTGVNGLSSSKYTFALKNLQEVTGAALYIAMEYNNQQMKHGKLIEKIDNKTVFVNKSVYDRYMEEGGDVETVLGAAISGDRKTYLEDIVAGTEKYKQAWAYQVTLAKQNAESGMLISVRRAIGEFIRHYVRTTDDEVIRANVNRILDNAEEFISRVYNPELKDIDILAMKAVCLTMFNHTDAISILRGVNEAMAANEQISTEDALNLAVVDYVADWFADQIEIG</sequence>
<reference evidence="1 2" key="1">
    <citation type="submission" date="2014-12" db="EMBL/GenBank/DDBJ databases">
        <title>Genome analysis of a novel jumbo phage RSL2 infecting the phytopathogen Ralstonia solanacearum.</title>
        <authorList>
            <person name="Kawasaki T."/>
            <person name="Fujie M."/>
            <person name="Chatchawankanphanich O."/>
            <person name="Ogata H."/>
            <person name="Yamada T."/>
        </authorList>
    </citation>
    <scope>NUCLEOTIDE SEQUENCE [LARGE SCALE GENOMIC DNA]</scope>
    <source>
        <strain evidence="1 2">RSL2</strain>
    </source>
</reference>
<dbReference type="EMBL" id="AP014693">
    <property type="protein sequence ID" value="BAQ02563.1"/>
    <property type="molecule type" value="Genomic_DNA"/>
</dbReference>
<dbReference type="KEGG" id="vg:26639476"/>
<accession>A0A0A8J966</accession>
<dbReference type="GeneID" id="26639476"/>
<dbReference type="RefSeq" id="YP_009212884.1">
    <property type="nucleotide sequence ID" value="NC_028950.1"/>
</dbReference>
<evidence type="ECO:0000313" key="2">
    <source>
        <dbReference type="Proteomes" id="UP000203794"/>
    </source>
</evidence>
<name>A0A0A8J966_9CAUD</name>
<organism evidence="1 2">
    <name type="scientific">Ralstonia phage RSL2</name>
    <dbReference type="NCBI Taxonomy" id="1585840"/>
    <lineage>
        <taxon>Viruses</taxon>
        <taxon>Duplodnaviria</taxon>
        <taxon>Heunggongvirae</taxon>
        <taxon>Uroviricota</taxon>
        <taxon>Caudoviricetes</taxon>
        <taxon>Chimalliviridae</taxon>
        <taxon>Chiangmaivirus</taxon>
        <taxon>Chiangmaivirus RSL2</taxon>
    </lineage>
</organism>
<dbReference type="Proteomes" id="UP000203794">
    <property type="component" value="Segment"/>
</dbReference>
<keyword evidence="2" id="KW-1185">Reference proteome</keyword>
<evidence type="ECO:0000313" key="1">
    <source>
        <dbReference type="EMBL" id="BAQ02563.1"/>
    </source>
</evidence>
<protein>
    <submittedName>
        <fullName evidence="1">Uncharacterized protein</fullName>
    </submittedName>
</protein>
<dbReference type="OrthoDB" id="29542at10239"/>